<accession>A0A392W9T5</accession>
<dbReference type="AlphaFoldDB" id="A0A392W9T5"/>
<evidence type="ECO:0000313" key="2">
    <source>
        <dbReference type="EMBL" id="MCI95615.1"/>
    </source>
</evidence>
<dbReference type="Proteomes" id="UP000265520">
    <property type="component" value="Unassembled WGS sequence"/>
</dbReference>
<sequence length="46" mass="5116">MKPTTSVETTSSKGNAQMWGGGWRMPSTLPDYDDFIARFKAFTGRS</sequence>
<organism evidence="2 3">
    <name type="scientific">Trifolium medium</name>
    <dbReference type="NCBI Taxonomy" id="97028"/>
    <lineage>
        <taxon>Eukaryota</taxon>
        <taxon>Viridiplantae</taxon>
        <taxon>Streptophyta</taxon>
        <taxon>Embryophyta</taxon>
        <taxon>Tracheophyta</taxon>
        <taxon>Spermatophyta</taxon>
        <taxon>Magnoliopsida</taxon>
        <taxon>eudicotyledons</taxon>
        <taxon>Gunneridae</taxon>
        <taxon>Pentapetalae</taxon>
        <taxon>rosids</taxon>
        <taxon>fabids</taxon>
        <taxon>Fabales</taxon>
        <taxon>Fabaceae</taxon>
        <taxon>Papilionoideae</taxon>
        <taxon>50 kb inversion clade</taxon>
        <taxon>NPAAA clade</taxon>
        <taxon>Hologalegina</taxon>
        <taxon>IRL clade</taxon>
        <taxon>Trifolieae</taxon>
        <taxon>Trifolium</taxon>
    </lineage>
</organism>
<evidence type="ECO:0000313" key="3">
    <source>
        <dbReference type="Proteomes" id="UP000265520"/>
    </source>
</evidence>
<keyword evidence="3" id="KW-1185">Reference proteome</keyword>
<feature type="compositionally biased region" description="Polar residues" evidence="1">
    <location>
        <begin position="1"/>
        <end position="15"/>
    </location>
</feature>
<feature type="region of interest" description="Disordered" evidence="1">
    <location>
        <begin position="1"/>
        <end position="22"/>
    </location>
</feature>
<name>A0A392W9T5_9FABA</name>
<proteinExistence type="predicted"/>
<protein>
    <submittedName>
        <fullName evidence="2">Uncharacterized protein</fullName>
    </submittedName>
</protein>
<evidence type="ECO:0000256" key="1">
    <source>
        <dbReference type="SAM" id="MobiDB-lite"/>
    </source>
</evidence>
<reference evidence="2 3" key="1">
    <citation type="journal article" date="2018" name="Front. Plant Sci.">
        <title>Red Clover (Trifolium pratense) and Zigzag Clover (T. medium) - A Picture of Genomic Similarities and Differences.</title>
        <authorList>
            <person name="Dluhosova J."/>
            <person name="Istvanek J."/>
            <person name="Nedelnik J."/>
            <person name="Repkova J."/>
        </authorList>
    </citation>
    <scope>NUCLEOTIDE SEQUENCE [LARGE SCALE GENOMIC DNA]</scope>
    <source>
        <strain evidence="3">cv. 10/8</strain>
        <tissue evidence="2">Leaf</tissue>
    </source>
</reference>
<dbReference type="EMBL" id="LXQA011391950">
    <property type="protein sequence ID" value="MCI95615.1"/>
    <property type="molecule type" value="Genomic_DNA"/>
</dbReference>
<comment type="caution">
    <text evidence="2">The sequence shown here is derived from an EMBL/GenBank/DDBJ whole genome shotgun (WGS) entry which is preliminary data.</text>
</comment>